<dbReference type="Proteomes" id="UP000032534">
    <property type="component" value="Unassembled WGS sequence"/>
</dbReference>
<dbReference type="RefSeq" id="WP_044648966.1">
    <property type="nucleotide sequence ID" value="NZ_JTHP01000093.1"/>
</dbReference>
<name>A0A0D7WU48_9BACL</name>
<comment type="caution">
    <text evidence="1">The sequence shown here is derived from an EMBL/GenBank/DDBJ whole genome shotgun (WGS) entry which is preliminary data.</text>
</comment>
<dbReference type="AlphaFoldDB" id="A0A0D7WU48"/>
<proteinExistence type="predicted"/>
<sequence length="126" mass="14512">MKKKIRQIVVEGQTYEYLLNHHFVNGQSINVLKVFWEGKKIAPLLVTFLTWNDPIGGSPLATGVELYHHRSGVSEIYNLNYPKIVRAWILHGLESGWTGKETWEIEDALSTMIDMGYEAQWLRPKA</sequence>
<dbReference type="OrthoDB" id="2625026at2"/>
<organism evidence="1 2">
    <name type="scientific">Paenibacillus terrae</name>
    <dbReference type="NCBI Taxonomy" id="159743"/>
    <lineage>
        <taxon>Bacteria</taxon>
        <taxon>Bacillati</taxon>
        <taxon>Bacillota</taxon>
        <taxon>Bacilli</taxon>
        <taxon>Bacillales</taxon>
        <taxon>Paenibacillaceae</taxon>
        <taxon>Paenibacillus</taxon>
    </lineage>
</organism>
<keyword evidence="2" id="KW-1185">Reference proteome</keyword>
<reference evidence="1 2" key="1">
    <citation type="submission" date="2014-11" db="EMBL/GenBank/DDBJ databases">
        <title>Draft Genome Sequences of Paenibacillus polymyxa NRRL B-30509 and Paenibacillus terrae NRRL B-30644, Strains from a Poultry Environment that Produce Tridecaptin A and Paenicidins.</title>
        <authorList>
            <person name="van Belkum M.J."/>
            <person name="Lohans C.T."/>
            <person name="Vederas J.C."/>
        </authorList>
    </citation>
    <scope>NUCLEOTIDE SEQUENCE [LARGE SCALE GENOMIC DNA]</scope>
    <source>
        <strain evidence="1 2">NRRL B-30644</strain>
    </source>
</reference>
<dbReference type="PATRIC" id="fig|159743.3.peg.5935"/>
<protein>
    <submittedName>
        <fullName evidence="1">Uncharacterized protein</fullName>
    </submittedName>
</protein>
<dbReference type="EMBL" id="JTHP01000093">
    <property type="protein sequence ID" value="KJD42716.1"/>
    <property type="molecule type" value="Genomic_DNA"/>
</dbReference>
<evidence type="ECO:0000313" key="2">
    <source>
        <dbReference type="Proteomes" id="UP000032534"/>
    </source>
</evidence>
<evidence type="ECO:0000313" key="1">
    <source>
        <dbReference type="EMBL" id="KJD42716.1"/>
    </source>
</evidence>
<gene>
    <name evidence="1" type="ORF">QD47_26700</name>
</gene>
<accession>A0A0D7WU48</accession>